<comment type="subunit">
    <text evidence="9">Part of a complex composed of FtsB, FtsL and FtsQ.</text>
</comment>
<comment type="similarity">
    <text evidence="9">Belongs to the FtsQ/DivIB family. FtsQ subfamily.</text>
</comment>
<keyword evidence="6 9" id="KW-1133">Transmembrane helix</keyword>
<evidence type="ECO:0000256" key="5">
    <source>
        <dbReference type="ARBA" id="ARBA00022692"/>
    </source>
</evidence>
<keyword evidence="3 9" id="KW-0997">Cell inner membrane</keyword>
<comment type="function">
    <text evidence="9">Essential cell division protein. May link together the upstream cell division proteins, which are predominantly cytoplasmic, with the downstream cell division proteins, which are predominantly periplasmic. May control correct divisome assembly.</text>
</comment>
<evidence type="ECO:0000256" key="1">
    <source>
        <dbReference type="ARBA" id="ARBA00004370"/>
    </source>
</evidence>
<dbReference type="InterPro" id="IPR026579">
    <property type="entry name" value="FtsQ"/>
</dbReference>
<organism evidence="12 13">
    <name type="scientific">Marinobacter nanhaiticus D15-8W</name>
    <dbReference type="NCBI Taxonomy" id="626887"/>
    <lineage>
        <taxon>Bacteria</taxon>
        <taxon>Pseudomonadati</taxon>
        <taxon>Pseudomonadota</taxon>
        <taxon>Gammaproteobacteria</taxon>
        <taxon>Pseudomonadales</taxon>
        <taxon>Marinobacteraceae</taxon>
        <taxon>Marinobacter</taxon>
    </lineage>
</organism>
<proteinExistence type="inferred from homology"/>
<dbReference type="PANTHER" id="PTHR35851:SF1">
    <property type="entry name" value="CELL DIVISION PROTEIN FTSQ"/>
    <property type="match status" value="1"/>
</dbReference>
<reference evidence="12 13" key="1">
    <citation type="journal article" date="2013" name="Genome Announc.">
        <title>Genome Sequence of the Polycyclic Aromatic Hydrocarbon-Degrading Bacterium Strain Marinobacter nanhaiticus D15-8WT.</title>
        <authorList>
            <person name="Cui Z."/>
            <person name="Gao W."/>
            <person name="Li Q."/>
            <person name="Xu G."/>
            <person name="Zheng L."/>
        </authorList>
    </citation>
    <scope>NUCLEOTIDE SEQUENCE [LARGE SCALE GENOMIC DNA]</scope>
    <source>
        <strain evidence="12 13">D15-8W</strain>
    </source>
</reference>
<dbReference type="GO" id="GO:0043093">
    <property type="term" value="P:FtsZ-dependent cytokinesis"/>
    <property type="evidence" value="ECO:0007669"/>
    <property type="project" value="UniProtKB-UniRule"/>
</dbReference>
<feature type="domain" description="POTRA" evidence="11">
    <location>
        <begin position="75"/>
        <end position="144"/>
    </location>
</feature>
<dbReference type="Gene3D" id="3.10.20.310">
    <property type="entry name" value="membrane protein fhac"/>
    <property type="match status" value="1"/>
</dbReference>
<comment type="subcellular location">
    <subcellularLocation>
        <location evidence="9">Cell inner membrane</location>
        <topology evidence="9">Single-pass type II membrane protein</topology>
    </subcellularLocation>
    <subcellularLocation>
        <location evidence="1">Membrane</location>
    </subcellularLocation>
    <text evidence="9">Localizes to the division septum.</text>
</comment>
<dbReference type="InterPro" id="IPR005548">
    <property type="entry name" value="Cell_div_FtsQ/DivIB_C"/>
</dbReference>
<dbReference type="InterPro" id="IPR034746">
    <property type="entry name" value="POTRA"/>
</dbReference>
<keyword evidence="2 9" id="KW-1003">Cell membrane</keyword>
<evidence type="ECO:0000259" key="11">
    <source>
        <dbReference type="PROSITE" id="PS51779"/>
    </source>
</evidence>
<evidence type="ECO:0000256" key="7">
    <source>
        <dbReference type="ARBA" id="ARBA00023136"/>
    </source>
</evidence>
<evidence type="ECO:0000256" key="6">
    <source>
        <dbReference type="ARBA" id="ARBA00022989"/>
    </source>
</evidence>
<dbReference type="GO" id="GO:0032153">
    <property type="term" value="C:cell division site"/>
    <property type="evidence" value="ECO:0007669"/>
    <property type="project" value="UniProtKB-UniRule"/>
</dbReference>
<dbReference type="eggNOG" id="COG1589">
    <property type="taxonomic scope" value="Bacteria"/>
</dbReference>
<comment type="caution">
    <text evidence="12">The sequence shown here is derived from an EMBL/GenBank/DDBJ whole genome shotgun (WGS) entry which is preliminary data.</text>
</comment>
<dbReference type="InterPro" id="IPR013685">
    <property type="entry name" value="POTRA_FtsQ_type"/>
</dbReference>
<keyword evidence="7 9" id="KW-0472">Membrane</keyword>
<dbReference type="GO" id="GO:0090529">
    <property type="term" value="P:cell septum assembly"/>
    <property type="evidence" value="ECO:0007669"/>
    <property type="project" value="InterPro"/>
</dbReference>
<dbReference type="PROSITE" id="PS51779">
    <property type="entry name" value="POTRA"/>
    <property type="match status" value="1"/>
</dbReference>
<dbReference type="HAMAP" id="MF_00911">
    <property type="entry name" value="FtsQ_subfam"/>
    <property type="match status" value="1"/>
</dbReference>
<evidence type="ECO:0000313" key="12">
    <source>
        <dbReference type="EMBL" id="ENO16858.1"/>
    </source>
</evidence>
<dbReference type="GO" id="GO:0005886">
    <property type="term" value="C:plasma membrane"/>
    <property type="evidence" value="ECO:0007669"/>
    <property type="project" value="UniProtKB-SubCell"/>
</dbReference>
<evidence type="ECO:0000256" key="4">
    <source>
        <dbReference type="ARBA" id="ARBA00022618"/>
    </source>
</evidence>
<dbReference type="PATRIC" id="fig|626887.3.peg.808"/>
<keyword evidence="8 9" id="KW-0131">Cell cycle</keyword>
<evidence type="ECO:0000256" key="10">
    <source>
        <dbReference type="SAM" id="MobiDB-lite"/>
    </source>
</evidence>
<sequence length="281" mass="31473">MLDLMHLRMRQPPEPPRRRGATTAGPERTPFNPLRVVLGWLAGLPWLQLSLGAGVLILAGLVPWATGAALNALDRQIADVEIKGEFNGLNRDKLDADLRSLIGRSFFATDLEDVKRLVEREPWVESAAVRRVWPDRLAVEIREERPLAYWNDRQVIGRSGHVFEPVNPEAAGALPRLAGPNDRVEEVLVLARSMANELHEQGIGFAGLALEKRGAWTLRMGNGIEVALGRDQVESRFERFLTVYQQRLAARADEVELIDARYTNGVAVRWKTLEKAPEKNS</sequence>
<dbReference type="STRING" id="626887.J057_04100"/>
<dbReference type="AlphaFoldDB" id="N6X6V4"/>
<evidence type="ECO:0000313" key="13">
    <source>
        <dbReference type="Proteomes" id="UP000013165"/>
    </source>
</evidence>
<protein>
    <recommendedName>
        <fullName evidence="9">Cell division protein FtsQ</fullName>
    </recommendedName>
</protein>
<keyword evidence="4 9" id="KW-0132">Cell division</keyword>
<name>N6X6V4_9GAMM</name>
<dbReference type="EMBL" id="APLQ01000010">
    <property type="protein sequence ID" value="ENO16858.1"/>
    <property type="molecule type" value="Genomic_DNA"/>
</dbReference>
<dbReference type="Pfam" id="PF08478">
    <property type="entry name" value="POTRA_1"/>
    <property type="match status" value="1"/>
</dbReference>
<dbReference type="OrthoDB" id="9790370at2"/>
<evidence type="ECO:0000256" key="2">
    <source>
        <dbReference type="ARBA" id="ARBA00022475"/>
    </source>
</evidence>
<keyword evidence="13" id="KW-1185">Reference proteome</keyword>
<dbReference type="PANTHER" id="PTHR35851">
    <property type="entry name" value="CELL DIVISION PROTEIN FTSQ"/>
    <property type="match status" value="1"/>
</dbReference>
<accession>N6X6V4</accession>
<dbReference type="Pfam" id="PF03799">
    <property type="entry name" value="FtsQ_DivIB_C"/>
    <property type="match status" value="1"/>
</dbReference>
<keyword evidence="5 9" id="KW-0812">Transmembrane</keyword>
<dbReference type="RefSeq" id="WP_004583368.1">
    <property type="nucleotide sequence ID" value="NZ_AP028878.1"/>
</dbReference>
<evidence type="ECO:0000256" key="3">
    <source>
        <dbReference type="ARBA" id="ARBA00022519"/>
    </source>
</evidence>
<evidence type="ECO:0000256" key="9">
    <source>
        <dbReference type="HAMAP-Rule" id="MF_00911"/>
    </source>
</evidence>
<evidence type="ECO:0000256" key="8">
    <source>
        <dbReference type="ARBA" id="ARBA00023306"/>
    </source>
</evidence>
<feature type="region of interest" description="Disordered" evidence="10">
    <location>
        <begin position="1"/>
        <end position="28"/>
    </location>
</feature>
<dbReference type="HOGENOM" id="CLU_064041_1_1_6"/>
<dbReference type="InterPro" id="IPR045335">
    <property type="entry name" value="FtsQ_C_sf"/>
</dbReference>
<dbReference type="Proteomes" id="UP000013165">
    <property type="component" value="Unassembled WGS sequence"/>
</dbReference>
<dbReference type="Gene3D" id="3.40.50.11690">
    <property type="entry name" value="Cell division protein FtsQ/DivIB"/>
    <property type="match status" value="1"/>
</dbReference>
<gene>
    <name evidence="9" type="primary">ftsQ</name>
    <name evidence="12" type="ORF">J057_04100</name>
</gene>